<dbReference type="VEuPathDB" id="VectorBase:MDOA016465"/>
<dbReference type="AlphaFoldDB" id="A0A1I8NK45"/>
<reference evidence="1" key="1">
    <citation type="submission" date="2020-05" db="UniProtKB">
        <authorList>
            <consortium name="EnsemblMetazoa"/>
        </authorList>
    </citation>
    <scope>IDENTIFICATION</scope>
    <source>
        <strain evidence="1">Aabys</strain>
    </source>
</reference>
<evidence type="ECO:0000313" key="1">
    <source>
        <dbReference type="EnsemblMetazoa" id="MDOA016465-PA"/>
    </source>
</evidence>
<sequence>MVFALTVISFCGEVKAQYGVGGMGYYPYPNYGGGGMMGGGCGGYPRPCYQPYPNYGMGYPCFTSVCCSCGGGIGGGIGIGGGYPYYPYYGNTMRTYFSNVMNFASSTASTIGGYFG</sequence>
<organism evidence="1">
    <name type="scientific">Musca domestica</name>
    <name type="common">House fly</name>
    <dbReference type="NCBI Taxonomy" id="7370"/>
    <lineage>
        <taxon>Eukaryota</taxon>
        <taxon>Metazoa</taxon>
        <taxon>Ecdysozoa</taxon>
        <taxon>Arthropoda</taxon>
        <taxon>Hexapoda</taxon>
        <taxon>Insecta</taxon>
        <taxon>Pterygota</taxon>
        <taxon>Neoptera</taxon>
        <taxon>Endopterygota</taxon>
        <taxon>Diptera</taxon>
        <taxon>Brachycera</taxon>
        <taxon>Muscomorpha</taxon>
        <taxon>Muscoidea</taxon>
        <taxon>Muscidae</taxon>
        <taxon>Musca</taxon>
    </lineage>
</organism>
<accession>A0A1I8NK45</accession>
<protein>
    <submittedName>
        <fullName evidence="1">Uncharacterized protein</fullName>
    </submittedName>
</protein>
<proteinExistence type="predicted"/>
<dbReference type="EnsemblMetazoa" id="MDOA016465-RA">
    <property type="protein sequence ID" value="MDOA016465-PA"/>
    <property type="gene ID" value="MDOA016465"/>
</dbReference>
<name>A0A1I8NK45_MUSDO</name>